<accession>A0A4C1YA64</accession>
<keyword evidence="2" id="KW-1185">Reference proteome</keyword>
<dbReference type="AlphaFoldDB" id="A0A4C1YA64"/>
<proteinExistence type="predicted"/>
<reference evidence="1 2" key="1">
    <citation type="journal article" date="2019" name="Commun. Biol.">
        <title>The bagworm genome reveals a unique fibroin gene that provides high tensile strength.</title>
        <authorList>
            <person name="Kono N."/>
            <person name="Nakamura H."/>
            <person name="Ohtoshi R."/>
            <person name="Tomita M."/>
            <person name="Numata K."/>
            <person name="Arakawa K."/>
        </authorList>
    </citation>
    <scope>NUCLEOTIDE SEQUENCE [LARGE SCALE GENOMIC DNA]</scope>
</reference>
<evidence type="ECO:0000313" key="2">
    <source>
        <dbReference type="Proteomes" id="UP000299102"/>
    </source>
</evidence>
<name>A0A4C1YA64_EUMVA</name>
<gene>
    <name evidence="1" type="ORF">EVAR_41142_1</name>
</gene>
<dbReference type="Proteomes" id="UP000299102">
    <property type="component" value="Unassembled WGS sequence"/>
</dbReference>
<protein>
    <submittedName>
        <fullName evidence="1">Uncharacterized protein</fullName>
    </submittedName>
</protein>
<dbReference type="EMBL" id="BGZK01001161">
    <property type="protein sequence ID" value="GBP72926.1"/>
    <property type="molecule type" value="Genomic_DNA"/>
</dbReference>
<comment type="caution">
    <text evidence="1">The sequence shown here is derived from an EMBL/GenBank/DDBJ whole genome shotgun (WGS) entry which is preliminary data.</text>
</comment>
<organism evidence="1 2">
    <name type="scientific">Eumeta variegata</name>
    <name type="common">Bagworm moth</name>
    <name type="synonym">Eumeta japonica</name>
    <dbReference type="NCBI Taxonomy" id="151549"/>
    <lineage>
        <taxon>Eukaryota</taxon>
        <taxon>Metazoa</taxon>
        <taxon>Ecdysozoa</taxon>
        <taxon>Arthropoda</taxon>
        <taxon>Hexapoda</taxon>
        <taxon>Insecta</taxon>
        <taxon>Pterygota</taxon>
        <taxon>Neoptera</taxon>
        <taxon>Endopterygota</taxon>
        <taxon>Lepidoptera</taxon>
        <taxon>Glossata</taxon>
        <taxon>Ditrysia</taxon>
        <taxon>Tineoidea</taxon>
        <taxon>Psychidae</taxon>
        <taxon>Oiketicinae</taxon>
        <taxon>Eumeta</taxon>
    </lineage>
</organism>
<evidence type="ECO:0000313" key="1">
    <source>
        <dbReference type="EMBL" id="GBP72926.1"/>
    </source>
</evidence>
<sequence length="107" mass="11920">MTPICVSSTTRSRRKIGHSSRTCNTSWIFAGSQAQYGESFSLNLCRYCANPPYPVRVCVIWDVISIFRHPVRPFHSGKEAFGDFRLALAASLAAHVIFFAYDSGNLS</sequence>